<protein>
    <submittedName>
        <fullName evidence="6">Platelet glycoprotein Ib alpha chain</fullName>
    </submittedName>
</protein>
<dbReference type="AlphaFoldDB" id="A0A4U5UZW1"/>
<keyword evidence="2" id="KW-0732">Signal</keyword>
<dbReference type="Pfam" id="PF13516">
    <property type="entry name" value="LRR_6"/>
    <property type="match status" value="1"/>
</dbReference>
<accession>A0A4U5UZW1</accession>
<feature type="compositionally biased region" description="Low complexity" evidence="4">
    <location>
        <begin position="450"/>
        <end position="461"/>
    </location>
</feature>
<keyword evidence="7" id="KW-1185">Reference proteome</keyword>
<dbReference type="STRING" id="240159.A0A4U5UZW1"/>
<evidence type="ECO:0000313" key="7">
    <source>
        <dbReference type="Proteomes" id="UP000298787"/>
    </source>
</evidence>
<keyword evidence="5" id="KW-0812">Transmembrane</keyword>
<dbReference type="EMBL" id="CM014089">
    <property type="protein sequence ID" value="TKS79445.1"/>
    <property type="molecule type" value="Genomic_DNA"/>
</dbReference>
<dbReference type="GO" id="GO:0031012">
    <property type="term" value="C:extracellular matrix"/>
    <property type="evidence" value="ECO:0007669"/>
    <property type="project" value="TreeGrafter"/>
</dbReference>
<gene>
    <name evidence="6" type="ORF">D9C73_014325</name>
</gene>
<dbReference type="Pfam" id="PF13855">
    <property type="entry name" value="LRR_8"/>
    <property type="match status" value="1"/>
</dbReference>
<evidence type="ECO:0000256" key="4">
    <source>
        <dbReference type="SAM" id="MobiDB-lite"/>
    </source>
</evidence>
<organism evidence="6 7">
    <name type="scientific">Collichthys lucidus</name>
    <name type="common">Big head croaker</name>
    <name type="synonym">Sciaena lucida</name>
    <dbReference type="NCBI Taxonomy" id="240159"/>
    <lineage>
        <taxon>Eukaryota</taxon>
        <taxon>Metazoa</taxon>
        <taxon>Chordata</taxon>
        <taxon>Craniata</taxon>
        <taxon>Vertebrata</taxon>
        <taxon>Euteleostomi</taxon>
        <taxon>Actinopterygii</taxon>
        <taxon>Neopterygii</taxon>
        <taxon>Teleostei</taxon>
        <taxon>Neoteleostei</taxon>
        <taxon>Acanthomorphata</taxon>
        <taxon>Eupercaria</taxon>
        <taxon>Sciaenidae</taxon>
        <taxon>Collichthys</taxon>
    </lineage>
</organism>
<feature type="transmembrane region" description="Helical" evidence="5">
    <location>
        <begin position="339"/>
        <end position="361"/>
    </location>
</feature>
<dbReference type="Proteomes" id="UP000298787">
    <property type="component" value="Chromosome 12"/>
</dbReference>
<proteinExistence type="predicted"/>
<feature type="region of interest" description="Disordered" evidence="4">
    <location>
        <begin position="371"/>
        <end position="403"/>
    </location>
</feature>
<dbReference type="SMART" id="SM00369">
    <property type="entry name" value="LRR_TYP"/>
    <property type="match status" value="3"/>
</dbReference>
<dbReference type="PANTHER" id="PTHR24373:SF370">
    <property type="entry name" value="FISH-LIPS, ISOFORM E"/>
    <property type="match status" value="1"/>
</dbReference>
<dbReference type="Gene3D" id="3.80.10.10">
    <property type="entry name" value="Ribonuclease Inhibitor"/>
    <property type="match status" value="1"/>
</dbReference>
<keyword evidence="3" id="KW-0677">Repeat</keyword>
<evidence type="ECO:0000256" key="2">
    <source>
        <dbReference type="ARBA" id="ARBA00022729"/>
    </source>
</evidence>
<keyword evidence="5" id="KW-1133">Transmembrane helix</keyword>
<keyword evidence="5" id="KW-0472">Membrane</keyword>
<keyword evidence="1" id="KW-0433">Leucine-rich repeat</keyword>
<sequence>MTHDFTVLVHSRQRYFQQLQLNLAAKRRDVHTSGGHIHTDQIIRAESHTGAVQSAILCDKTIKVKSEIHLEPYDVKTPAALQPGVLGEVARFRSHIYICVSQHKVLQYRDRERHQEADMFCQLLIFMLLLKTGLVGGCPCPAATVLSQPPFEVPADVCCLNYSGSDLSHVHWSVFTNETNIQTLDLSSCNISSINMSSKEASMLQKVYLSHNRLTALPEEFLAAQSRLTEVDLSGNLIQKLPEGFLEDSNNLQRLYLQGNKLRFLPGSILQKPSLQKLDLEGNPWDCSCLLLKGVEEGRKLNRTTKLEDLVGNLTCVTPRHLAGMTVFSVRLSDVCRPAGLTALFIVLPLLILSALVLCWCCGRKRKKKEVPISTSKKKRSSSSSSNGQKHRKKQQQATTEQNKTGHCINEGILKNQLLLRPASTLLGSTRDIYEEVEIKLGSVESLPRISSRCSSSTDGRQGSQEPDGASKAELDTVSVTEVMKDSADREKAYMTQSTEYYSLVPGIELEDSDHGEYENVSLS</sequence>
<dbReference type="InterPro" id="IPR001611">
    <property type="entry name" value="Leu-rich_rpt"/>
</dbReference>
<dbReference type="InterPro" id="IPR032675">
    <property type="entry name" value="LRR_dom_sf"/>
</dbReference>
<dbReference type="InterPro" id="IPR050328">
    <property type="entry name" value="Dev_Immune_Receptor"/>
</dbReference>
<dbReference type="GO" id="GO:0005615">
    <property type="term" value="C:extracellular space"/>
    <property type="evidence" value="ECO:0007669"/>
    <property type="project" value="TreeGrafter"/>
</dbReference>
<reference evidence="6 7" key="1">
    <citation type="submission" date="2019-01" db="EMBL/GenBank/DDBJ databases">
        <title>Genome Assembly of Collichthys lucidus.</title>
        <authorList>
            <person name="Cai M."/>
            <person name="Xiao S."/>
        </authorList>
    </citation>
    <scope>NUCLEOTIDE SEQUENCE [LARGE SCALE GENOMIC DNA]</scope>
    <source>
        <strain evidence="6">JT15FE1705JMU</strain>
        <tissue evidence="6">Muscle</tissue>
    </source>
</reference>
<dbReference type="PROSITE" id="PS51450">
    <property type="entry name" value="LRR"/>
    <property type="match status" value="1"/>
</dbReference>
<dbReference type="PANTHER" id="PTHR24373">
    <property type="entry name" value="SLIT RELATED LEUCINE-RICH REPEAT NEURONAL PROTEIN"/>
    <property type="match status" value="1"/>
</dbReference>
<dbReference type="SUPFAM" id="SSF52058">
    <property type="entry name" value="L domain-like"/>
    <property type="match status" value="1"/>
</dbReference>
<evidence type="ECO:0000256" key="1">
    <source>
        <dbReference type="ARBA" id="ARBA00022614"/>
    </source>
</evidence>
<dbReference type="InterPro" id="IPR003591">
    <property type="entry name" value="Leu-rich_rpt_typical-subtyp"/>
</dbReference>
<evidence type="ECO:0000313" key="6">
    <source>
        <dbReference type="EMBL" id="TKS79445.1"/>
    </source>
</evidence>
<evidence type="ECO:0000256" key="5">
    <source>
        <dbReference type="SAM" id="Phobius"/>
    </source>
</evidence>
<evidence type="ECO:0000256" key="3">
    <source>
        <dbReference type="ARBA" id="ARBA00022737"/>
    </source>
</evidence>
<feature type="region of interest" description="Disordered" evidence="4">
    <location>
        <begin position="450"/>
        <end position="475"/>
    </location>
</feature>
<name>A0A4U5UZW1_COLLU</name>